<keyword evidence="7 9" id="KW-1133">Transmembrane helix</keyword>
<feature type="transmembrane region" description="Helical" evidence="9">
    <location>
        <begin position="396"/>
        <end position="417"/>
    </location>
</feature>
<feature type="transmembrane region" description="Helical" evidence="9">
    <location>
        <begin position="274"/>
        <end position="295"/>
    </location>
</feature>
<evidence type="ECO:0000256" key="9">
    <source>
        <dbReference type="SAM" id="Phobius"/>
    </source>
</evidence>
<name>A0A4Q2UA89_9HYPH</name>
<keyword evidence="5 9" id="KW-0812">Transmembrane</keyword>
<keyword evidence="6" id="KW-0769">Symport</keyword>
<feature type="transmembrane region" description="Helical" evidence="9">
    <location>
        <begin position="227"/>
        <end position="254"/>
    </location>
</feature>
<dbReference type="PROSITE" id="PS50850">
    <property type="entry name" value="MFS"/>
    <property type="match status" value="1"/>
</dbReference>
<comment type="similarity">
    <text evidence="2">Belongs to the major facilitator superfamily. Metabolite:H+ Symporter (MHS) family (TC 2.A.1.6) family.</text>
</comment>
<feature type="transmembrane region" description="Helical" evidence="9">
    <location>
        <begin position="56"/>
        <end position="75"/>
    </location>
</feature>
<dbReference type="AlphaFoldDB" id="A0A4Q2UA89"/>
<feature type="transmembrane region" description="Helical" evidence="9">
    <location>
        <begin position="302"/>
        <end position="323"/>
    </location>
</feature>
<reference evidence="11 12" key="1">
    <citation type="submission" date="2018-12" db="EMBL/GenBank/DDBJ databases">
        <authorList>
            <person name="Grouzdev D.S."/>
            <person name="Krutkina M.S."/>
        </authorList>
    </citation>
    <scope>NUCLEOTIDE SEQUENCE [LARGE SCALE GENOMIC DNA]</scope>
    <source>
        <strain evidence="11 12">RmlP026</strain>
    </source>
</reference>
<keyword evidence="3" id="KW-0813">Transport</keyword>
<keyword evidence="4" id="KW-1003">Cell membrane</keyword>
<feature type="transmembrane region" description="Helical" evidence="9">
    <location>
        <begin position="186"/>
        <end position="206"/>
    </location>
</feature>
<dbReference type="NCBIfam" id="NF011656">
    <property type="entry name" value="PRK15075.1"/>
    <property type="match status" value="1"/>
</dbReference>
<reference evidence="11 12" key="2">
    <citation type="submission" date="2019-02" db="EMBL/GenBank/DDBJ databases">
        <title>'Lichenibacterium ramalinii' gen. nov. sp. nov., 'Lichenibacterium minor' gen. nov. sp. nov.</title>
        <authorList>
            <person name="Pankratov T."/>
        </authorList>
    </citation>
    <scope>NUCLEOTIDE SEQUENCE [LARGE SCALE GENOMIC DNA]</scope>
    <source>
        <strain evidence="11 12">RmlP026</strain>
    </source>
</reference>
<keyword evidence="8 9" id="KW-0472">Membrane</keyword>
<organism evidence="11 12">
    <name type="scientific">Lichenibacterium minor</name>
    <dbReference type="NCBI Taxonomy" id="2316528"/>
    <lineage>
        <taxon>Bacteria</taxon>
        <taxon>Pseudomonadati</taxon>
        <taxon>Pseudomonadota</taxon>
        <taxon>Alphaproteobacteria</taxon>
        <taxon>Hyphomicrobiales</taxon>
        <taxon>Lichenihabitantaceae</taxon>
        <taxon>Lichenibacterium</taxon>
    </lineage>
</organism>
<dbReference type="InterPro" id="IPR036259">
    <property type="entry name" value="MFS_trans_sf"/>
</dbReference>
<evidence type="ECO:0000256" key="4">
    <source>
        <dbReference type="ARBA" id="ARBA00022475"/>
    </source>
</evidence>
<accession>A0A4Q2UA89</accession>
<evidence type="ECO:0000256" key="2">
    <source>
        <dbReference type="ARBA" id="ARBA00008240"/>
    </source>
</evidence>
<evidence type="ECO:0000256" key="6">
    <source>
        <dbReference type="ARBA" id="ARBA00022847"/>
    </source>
</evidence>
<feature type="transmembrane region" description="Helical" evidence="9">
    <location>
        <begin position="369"/>
        <end position="390"/>
    </location>
</feature>
<comment type="subcellular location">
    <subcellularLocation>
        <location evidence="1">Cell membrane</location>
        <topology evidence="1">Multi-pass membrane protein</topology>
    </subcellularLocation>
</comment>
<keyword evidence="12" id="KW-1185">Reference proteome</keyword>
<dbReference type="EMBL" id="QYBB01000001">
    <property type="protein sequence ID" value="RYC33779.1"/>
    <property type="molecule type" value="Genomic_DNA"/>
</dbReference>
<dbReference type="OrthoDB" id="9783227at2"/>
<dbReference type="InterPro" id="IPR005829">
    <property type="entry name" value="Sugar_transporter_CS"/>
</dbReference>
<comment type="caution">
    <text evidence="11">The sequence shown here is derived from an EMBL/GenBank/DDBJ whole genome shotgun (WGS) entry which is preliminary data.</text>
</comment>
<dbReference type="InterPro" id="IPR011701">
    <property type="entry name" value="MFS"/>
</dbReference>
<dbReference type="RefSeq" id="WP_129222638.1">
    <property type="nucleotide sequence ID" value="NZ_QYBB01000001.1"/>
</dbReference>
<dbReference type="PROSITE" id="PS00217">
    <property type="entry name" value="SUGAR_TRANSPORT_2"/>
    <property type="match status" value="1"/>
</dbReference>
<feature type="transmembrane region" description="Helical" evidence="9">
    <location>
        <begin position="87"/>
        <end position="110"/>
    </location>
</feature>
<evidence type="ECO:0000256" key="1">
    <source>
        <dbReference type="ARBA" id="ARBA00004651"/>
    </source>
</evidence>
<evidence type="ECO:0000256" key="7">
    <source>
        <dbReference type="ARBA" id="ARBA00022989"/>
    </source>
</evidence>
<feature type="domain" description="Major facilitator superfamily (MFS) profile" evidence="10">
    <location>
        <begin position="14"/>
        <end position="424"/>
    </location>
</feature>
<dbReference type="Pfam" id="PF07690">
    <property type="entry name" value="MFS_1"/>
    <property type="match status" value="1"/>
</dbReference>
<dbReference type="SUPFAM" id="SSF103473">
    <property type="entry name" value="MFS general substrate transporter"/>
    <property type="match status" value="1"/>
</dbReference>
<dbReference type="PANTHER" id="PTHR43528:SF6">
    <property type="entry name" value="CITRATE-PROTON SYMPORTER"/>
    <property type="match status" value="1"/>
</dbReference>
<dbReference type="Gene3D" id="1.20.1250.20">
    <property type="entry name" value="MFS general substrate transporter like domains"/>
    <property type="match status" value="2"/>
</dbReference>
<dbReference type="GO" id="GO:0005886">
    <property type="term" value="C:plasma membrane"/>
    <property type="evidence" value="ECO:0007669"/>
    <property type="project" value="UniProtKB-SubCell"/>
</dbReference>
<evidence type="ECO:0000256" key="5">
    <source>
        <dbReference type="ARBA" id="ARBA00022692"/>
    </source>
</evidence>
<evidence type="ECO:0000256" key="3">
    <source>
        <dbReference type="ARBA" id="ARBA00022448"/>
    </source>
</evidence>
<evidence type="ECO:0000259" key="10">
    <source>
        <dbReference type="PROSITE" id="PS50850"/>
    </source>
</evidence>
<feature type="transmembrane region" description="Helical" evidence="9">
    <location>
        <begin position="329"/>
        <end position="348"/>
    </location>
</feature>
<evidence type="ECO:0000313" key="11">
    <source>
        <dbReference type="EMBL" id="RYC33779.1"/>
    </source>
</evidence>
<protein>
    <submittedName>
        <fullName evidence="11">MFS transporter</fullName>
    </submittedName>
</protein>
<dbReference type="InterPro" id="IPR020846">
    <property type="entry name" value="MFS_dom"/>
</dbReference>
<evidence type="ECO:0000313" key="12">
    <source>
        <dbReference type="Proteomes" id="UP000290759"/>
    </source>
</evidence>
<feature type="transmembrane region" description="Helical" evidence="9">
    <location>
        <begin position="116"/>
        <end position="141"/>
    </location>
</feature>
<feature type="transmembrane region" description="Helical" evidence="9">
    <location>
        <begin position="27"/>
        <end position="44"/>
    </location>
</feature>
<dbReference type="Proteomes" id="UP000290759">
    <property type="component" value="Unassembled WGS sequence"/>
</dbReference>
<dbReference type="InterPro" id="IPR051084">
    <property type="entry name" value="H+-coupled_symporters"/>
</dbReference>
<sequence length="440" mass="46898">MSLTREDRKRRIGNVFRVATGNFLEQYDFFVYGVYAASIGQAFFPSDNEFAATAKSFAAFAISFLMRPLGAVILGSYIDRVGRRQGLIVTLGLMAVGTLTLGLTPGYAAIGIAAPILIVLGRLLQGFSAGAELGGVSIYLSEIATPGRKGFYTSWQSGSQQVAVVFAALLGAVLTAILAPADMKAWGWRVPVLIGCAIIPLIFWLRGSLEETDDFKRMHKARRTSEVMLLLTANWAVVLVGMGLVATTTTLFYFVTIYTPTFGTQALHLASSDVLIVTVCVGLSNLIWLPIGGSLSDRFGRLPLLTVVPILAIITAYPIMAWLADGPTFGKLLTAELMLSAYFGLYNGSMIPYLSEIVPPHVRTAGFSLAYSLATAVFGGVTPLVSDYIIHSTGNTAMPALWLGFACLVSLAAVAASRGVARSTAARAALDMPAKRASRV</sequence>
<gene>
    <name evidence="11" type="ORF">D3273_00550</name>
</gene>
<proteinExistence type="inferred from homology"/>
<dbReference type="GO" id="GO:0015293">
    <property type="term" value="F:symporter activity"/>
    <property type="evidence" value="ECO:0007669"/>
    <property type="project" value="UniProtKB-KW"/>
</dbReference>
<feature type="transmembrane region" description="Helical" evidence="9">
    <location>
        <begin position="162"/>
        <end position="180"/>
    </location>
</feature>
<dbReference type="PANTHER" id="PTHR43528">
    <property type="entry name" value="ALPHA-KETOGLUTARATE PERMEASE"/>
    <property type="match status" value="1"/>
</dbReference>
<evidence type="ECO:0000256" key="8">
    <source>
        <dbReference type="ARBA" id="ARBA00023136"/>
    </source>
</evidence>
<dbReference type="FunFam" id="1.20.1250.20:FF:000001">
    <property type="entry name" value="Dicarboxylate MFS transporter"/>
    <property type="match status" value="1"/>
</dbReference>